<dbReference type="AlphaFoldDB" id="A0AAJ0D530"/>
<dbReference type="InterPro" id="IPR045133">
    <property type="entry name" value="IRE1/2-like"/>
</dbReference>
<dbReference type="GO" id="GO:0070059">
    <property type="term" value="P:intrinsic apoptotic signaling pathway in response to endoplasmic reticulum stress"/>
    <property type="evidence" value="ECO:0007669"/>
    <property type="project" value="TreeGrafter"/>
</dbReference>
<evidence type="ECO:0000313" key="3">
    <source>
        <dbReference type="Proteomes" id="UP001271007"/>
    </source>
</evidence>
<comment type="caution">
    <text evidence="2">The sequence shown here is derived from an EMBL/GenBank/DDBJ whole genome shotgun (WGS) entry which is preliminary data.</text>
</comment>
<evidence type="ECO:0000259" key="1">
    <source>
        <dbReference type="PROSITE" id="PS50011"/>
    </source>
</evidence>
<dbReference type="GO" id="GO:1990604">
    <property type="term" value="C:IRE1-TRAF2-ASK1 complex"/>
    <property type="evidence" value="ECO:0007669"/>
    <property type="project" value="TreeGrafter"/>
</dbReference>
<dbReference type="SUPFAM" id="SSF56112">
    <property type="entry name" value="Protein kinase-like (PK-like)"/>
    <property type="match status" value="1"/>
</dbReference>
<dbReference type="GO" id="GO:0004521">
    <property type="term" value="F:RNA endonuclease activity"/>
    <property type="evidence" value="ECO:0007669"/>
    <property type="project" value="InterPro"/>
</dbReference>
<evidence type="ECO:0000313" key="2">
    <source>
        <dbReference type="EMBL" id="KAK3046015.1"/>
    </source>
</evidence>
<dbReference type="InterPro" id="IPR000719">
    <property type="entry name" value="Prot_kinase_dom"/>
</dbReference>
<feature type="domain" description="Protein kinase" evidence="1">
    <location>
        <begin position="1"/>
        <end position="196"/>
    </location>
</feature>
<dbReference type="GO" id="GO:0005524">
    <property type="term" value="F:ATP binding"/>
    <property type="evidence" value="ECO:0007669"/>
    <property type="project" value="InterPro"/>
</dbReference>
<dbReference type="GO" id="GO:0051082">
    <property type="term" value="F:unfolded protein binding"/>
    <property type="evidence" value="ECO:0007669"/>
    <property type="project" value="TreeGrafter"/>
</dbReference>
<name>A0AAJ0D530_9PEZI</name>
<proteinExistence type="predicted"/>
<keyword evidence="3" id="KW-1185">Reference proteome</keyword>
<reference evidence="2" key="1">
    <citation type="submission" date="2023-04" db="EMBL/GenBank/DDBJ databases">
        <title>Black Yeasts Isolated from many extreme environments.</title>
        <authorList>
            <person name="Coleine C."/>
            <person name="Stajich J.E."/>
            <person name="Selbmann L."/>
        </authorList>
    </citation>
    <scope>NUCLEOTIDE SEQUENCE</scope>
    <source>
        <strain evidence="2">CCFEE 5312</strain>
    </source>
</reference>
<dbReference type="SMART" id="SM00220">
    <property type="entry name" value="S_TKc"/>
    <property type="match status" value="1"/>
</dbReference>
<accession>A0AAJ0D530</accession>
<dbReference type="GO" id="GO:0004674">
    <property type="term" value="F:protein serine/threonine kinase activity"/>
    <property type="evidence" value="ECO:0007669"/>
    <property type="project" value="InterPro"/>
</dbReference>
<dbReference type="Pfam" id="PF00069">
    <property type="entry name" value="Pkinase"/>
    <property type="match status" value="1"/>
</dbReference>
<dbReference type="Proteomes" id="UP001271007">
    <property type="component" value="Unassembled WGS sequence"/>
</dbReference>
<dbReference type="InterPro" id="IPR011009">
    <property type="entry name" value="Kinase-like_dom_sf"/>
</dbReference>
<dbReference type="PANTHER" id="PTHR13954:SF6">
    <property type="entry name" value="NON-SPECIFIC SERINE_THREONINE PROTEIN KINASE"/>
    <property type="match status" value="1"/>
</dbReference>
<dbReference type="GO" id="GO:0036498">
    <property type="term" value="P:IRE1-mediated unfolded protein response"/>
    <property type="evidence" value="ECO:0007669"/>
    <property type="project" value="TreeGrafter"/>
</dbReference>
<dbReference type="PROSITE" id="PS50011">
    <property type="entry name" value="PROTEIN_KINASE_DOM"/>
    <property type="match status" value="1"/>
</dbReference>
<dbReference type="PANTHER" id="PTHR13954">
    <property type="entry name" value="IRE1-RELATED"/>
    <property type="match status" value="1"/>
</dbReference>
<sequence length="196" mass="22389">MIGFEDADVARTIPQILLDEAKMLEFLKQHHHPNLVKYHGCILKGDRIAGLVLEKYPKTLQQHFECGPCDSGDFDVSRWMTGLCSGIDHLHSLGLAHNDLNPMNIALDRNNDVVILDFGSCRKFGEELISAGTPGWFDDDSPDWAVSAKTHDEFALRKIESWLQRKRLKRRDGEQRLEFCVESKRLEMLKSEIVSI</sequence>
<gene>
    <name evidence="2" type="ORF">LTR09_012452</name>
</gene>
<organism evidence="2 3">
    <name type="scientific">Extremus antarcticus</name>
    <dbReference type="NCBI Taxonomy" id="702011"/>
    <lineage>
        <taxon>Eukaryota</taxon>
        <taxon>Fungi</taxon>
        <taxon>Dikarya</taxon>
        <taxon>Ascomycota</taxon>
        <taxon>Pezizomycotina</taxon>
        <taxon>Dothideomycetes</taxon>
        <taxon>Dothideomycetidae</taxon>
        <taxon>Mycosphaerellales</taxon>
        <taxon>Extremaceae</taxon>
        <taxon>Extremus</taxon>
    </lineage>
</organism>
<dbReference type="EMBL" id="JAWDJX010000122">
    <property type="protein sequence ID" value="KAK3046015.1"/>
    <property type="molecule type" value="Genomic_DNA"/>
</dbReference>
<protein>
    <recommendedName>
        <fullName evidence="1">Protein kinase domain-containing protein</fullName>
    </recommendedName>
</protein>
<dbReference type="Gene3D" id="1.10.510.10">
    <property type="entry name" value="Transferase(Phosphotransferase) domain 1"/>
    <property type="match status" value="1"/>
</dbReference>